<dbReference type="InterPro" id="IPR003029">
    <property type="entry name" value="S1_domain"/>
</dbReference>
<dbReference type="FunFam" id="1.10.150.310:FF:000001">
    <property type="entry name" value="RNA-binding transcriptional accessory protein"/>
    <property type="match status" value="1"/>
</dbReference>
<dbReference type="SUPFAM" id="SSF53098">
    <property type="entry name" value="Ribonuclease H-like"/>
    <property type="match status" value="1"/>
</dbReference>
<dbReference type="PROSITE" id="PS50126">
    <property type="entry name" value="S1"/>
    <property type="match status" value="1"/>
</dbReference>
<keyword evidence="4" id="KW-1185">Reference proteome</keyword>
<reference evidence="3 4" key="1">
    <citation type="submission" date="2018-02" db="EMBL/GenBank/DDBJ databases">
        <title>Subsurface microbial communities from deep shales in Ohio and West Virginia, USA.</title>
        <authorList>
            <person name="Wrighton K."/>
        </authorList>
    </citation>
    <scope>NUCLEOTIDE SEQUENCE [LARGE SCALE GENOMIC DNA]</scope>
    <source>
        <strain evidence="3 4">OWC-G53F</strain>
    </source>
</reference>
<gene>
    <name evidence="3" type="ORF">B0F88_104192</name>
</gene>
<dbReference type="Gene3D" id="2.40.50.140">
    <property type="entry name" value="Nucleic acid-binding proteins"/>
    <property type="match status" value="1"/>
</dbReference>
<dbReference type="GO" id="GO:0003735">
    <property type="term" value="F:structural constituent of ribosome"/>
    <property type="evidence" value="ECO:0007669"/>
    <property type="project" value="TreeGrafter"/>
</dbReference>
<feature type="region of interest" description="Disordered" evidence="1">
    <location>
        <begin position="715"/>
        <end position="760"/>
    </location>
</feature>
<dbReference type="InterPro" id="IPR006641">
    <property type="entry name" value="YqgF/RNaseH-like_dom"/>
</dbReference>
<dbReference type="Gene3D" id="1.10.150.310">
    <property type="entry name" value="Tex RuvX-like domain-like"/>
    <property type="match status" value="1"/>
</dbReference>
<dbReference type="InterPro" id="IPR012340">
    <property type="entry name" value="NA-bd_OB-fold"/>
</dbReference>
<dbReference type="InterPro" id="IPR010994">
    <property type="entry name" value="RuvA_2-like"/>
</dbReference>
<dbReference type="Pfam" id="PF00575">
    <property type="entry name" value="S1"/>
    <property type="match status" value="1"/>
</dbReference>
<dbReference type="InterPro" id="IPR023323">
    <property type="entry name" value="Tex-like_dom_sf"/>
</dbReference>
<dbReference type="SUPFAM" id="SSF158832">
    <property type="entry name" value="Tex N-terminal region-like"/>
    <property type="match status" value="1"/>
</dbReference>
<feature type="domain" description="S1 motif" evidence="2">
    <location>
        <begin position="648"/>
        <end position="717"/>
    </location>
</feature>
<comment type="caution">
    <text evidence="3">The sequence shown here is derived from an EMBL/GenBank/DDBJ whole genome shotgun (WGS) entry which is preliminary data.</text>
</comment>
<dbReference type="InterPro" id="IPR032639">
    <property type="entry name" value="Tex_YqgF"/>
</dbReference>
<dbReference type="GO" id="GO:0003729">
    <property type="term" value="F:mRNA binding"/>
    <property type="evidence" value="ECO:0007669"/>
    <property type="project" value="UniProtKB-ARBA"/>
</dbReference>
<dbReference type="Pfam" id="PF17674">
    <property type="entry name" value="HHH_9"/>
    <property type="match status" value="1"/>
</dbReference>
<dbReference type="GO" id="GO:0006412">
    <property type="term" value="P:translation"/>
    <property type="evidence" value="ECO:0007669"/>
    <property type="project" value="TreeGrafter"/>
</dbReference>
<proteinExistence type="predicted"/>
<dbReference type="Gene3D" id="1.10.10.650">
    <property type="entry name" value="RuvA domain 2-like"/>
    <property type="match status" value="1"/>
</dbReference>
<dbReference type="Pfam" id="PF16921">
    <property type="entry name" value="Tex_YqgF"/>
    <property type="match status" value="1"/>
</dbReference>
<name>A0A2S6H4H7_9GAMM</name>
<dbReference type="InterPro" id="IPR055179">
    <property type="entry name" value="Tex-like_central_region"/>
</dbReference>
<dbReference type="AlphaFoldDB" id="A0A2S6H4H7"/>
<dbReference type="FunFam" id="2.40.50.140:FF:000051">
    <property type="entry name" value="RNA-binding transcriptional accessory protein"/>
    <property type="match status" value="1"/>
</dbReference>
<organism evidence="3 4">
    <name type="scientific">Methylobacter tundripaludum</name>
    <dbReference type="NCBI Taxonomy" id="173365"/>
    <lineage>
        <taxon>Bacteria</taxon>
        <taxon>Pseudomonadati</taxon>
        <taxon>Pseudomonadota</taxon>
        <taxon>Gammaproteobacteria</taxon>
        <taxon>Methylococcales</taxon>
        <taxon>Methylococcaceae</taxon>
        <taxon>Methylobacter</taxon>
    </lineage>
</organism>
<dbReference type="GO" id="GO:0005829">
    <property type="term" value="C:cytosol"/>
    <property type="evidence" value="ECO:0007669"/>
    <property type="project" value="TreeGrafter"/>
</dbReference>
<dbReference type="FunFam" id="1.10.10.650:FF:000001">
    <property type="entry name" value="S1 RNA-binding domain 1"/>
    <property type="match status" value="1"/>
</dbReference>
<dbReference type="SMART" id="SM00732">
    <property type="entry name" value="YqgFc"/>
    <property type="match status" value="1"/>
</dbReference>
<evidence type="ECO:0000259" key="2">
    <source>
        <dbReference type="PROSITE" id="PS50126"/>
    </source>
</evidence>
<dbReference type="FunFam" id="3.30.420.140:FF:000001">
    <property type="entry name" value="RNA-binding transcriptional accessory protein"/>
    <property type="match status" value="1"/>
</dbReference>
<evidence type="ECO:0000313" key="4">
    <source>
        <dbReference type="Proteomes" id="UP000238071"/>
    </source>
</evidence>
<accession>A0A2S6H4H7</accession>
<dbReference type="GO" id="GO:0006139">
    <property type="term" value="P:nucleobase-containing compound metabolic process"/>
    <property type="evidence" value="ECO:0007669"/>
    <property type="project" value="InterPro"/>
</dbReference>
<dbReference type="RefSeq" id="WP_104423186.1">
    <property type="nucleotide sequence ID" value="NZ_PTIY01000004.1"/>
</dbReference>
<dbReference type="PANTHER" id="PTHR10724:SF10">
    <property type="entry name" value="S1 RNA-BINDING DOMAIN-CONTAINING PROTEIN 1"/>
    <property type="match status" value="1"/>
</dbReference>
<dbReference type="Gene3D" id="3.30.420.140">
    <property type="entry name" value="YqgF/RNase H-like domain"/>
    <property type="match status" value="1"/>
</dbReference>
<dbReference type="Pfam" id="PF09371">
    <property type="entry name" value="Tex_N"/>
    <property type="match status" value="1"/>
</dbReference>
<protein>
    <recommendedName>
        <fullName evidence="2">S1 motif domain-containing protein</fullName>
    </recommendedName>
</protein>
<dbReference type="Proteomes" id="UP000238071">
    <property type="component" value="Unassembled WGS sequence"/>
</dbReference>
<dbReference type="SUPFAM" id="SSF50249">
    <property type="entry name" value="Nucleic acid-binding proteins"/>
    <property type="match status" value="1"/>
</dbReference>
<dbReference type="SMART" id="SM00316">
    <property type="entry name" value="S1"/>
    <property type="match status" value="1"/>
</dbReference>
<dbReference type="Pfam" id="PF22706">
    <property type="entry name" value="Tex_central_region"/>
    <property type="match status" value="1"/>
</dbReference>
<dbReference type="InterPro" id="IPR041692">
    <property type="entry name" value="HHH_9"/>
</dbReference>
<evidence type="ECO:0000256" key="1">
    <source>
        <dbReference type="SAM" id="MobiDB-lite"/>
    </source>
</evidence>
<dbReference type="InterPro" id="IPR050437">
    <property type="entry name" value="Ribos_protein_bS1-like"/>
</dbReference>
<dbReference type="InterPro" id="IPR012337">
    <property type="entry name" value="RNaseH-like_sf"/>
</dbReference>
<dbReference type="InterPro" id="IPR018974">
    <property type="entry name" value="Tex-like_N"/>
</dbReference>
<dbReference type="InterPro" id="IPR037027">
    <property type="entry name" value="YqgF/RNaseH-like_dom_sf"/>
</dbReference>
<dbReference type="InterPro" id="IPR023319">
    <property type="entry name" value="Tex-like_HTH_dom_sf"/>
</dbReference>
<dbReference type="EMBL" id="PTIY01000004">
    <property type="protein sequence ID" value="PPK72398.1"/>
    <property type="molecule type" value="Genomic_DNA"/>
</dbReference>
<dbReference type="OrthoDB" id="9804714at2"/>
<dbReference type="SUPFAM" id="SSF47781">
    <property type="entry name" value="RuvA domain 2-like"/>
    <property type="match status" value="2"/>
</dbReference>
<evidence type="ECO:0000313" key="3">
    <source>
        <dbReference type="EMBL" id="PPK72398.1"/>
    </source>
</evidence>
<dbReference type="Pfam" id="PF12836">
    <property type="entry name" value="HHH_3"/>
    <property type="match status" value="1"/>
</dbReference>
<dbReference type="Gene3D" id="1.10.3500.10">
    <property type="entry name" value="Tex N-terminal region-like"/>
    <property type="match status" value="1"/>
</dbReference>
<dbReference type="CDD" id="cd05685">
    <property type="entry name" value="S1_Tex"/>
    <property type="match status" value="1"/>
</dbReference>
<dbReference type="PANTHER" id="PTHR10724">
    <property type="entry name" value="30S RIBOSOMAL PROTEIN S1"/>
    <property type="match status" value="1"/>
</dbReference>
<sequence>MDVIQRIAEELAVNVKQVSAAVNLLDEGATVPFISRYRKEVTGGLDDTQLRLLEERLGYLRELNARRQTILDSISSQGKLTPELEKAIIDADTKTLLEDLYLPYKPKRRTKAQIAREAGLEPLADALLDDRSLIPEQVAAGYIDAEKGVPDAAAALDGARQIIMERISEDAELLAELRERIWQKGIVHATVVTGKEQEAAKFKDYFDYEEAINKIPSHRALALFRGRNEDLLNLTLKPGADDKMEHDLCAQFVARRLNITDSSKPADAWLAETARFAWKIKLYTRIDLDLKLRLREAAELEAIRVFASNLRDLLLAAPAGPKATMGLDPGIRTGVKVAVVDPTGKLLATDTIYPHPPRKDWDGAIDTLAKLIQKHKVDLVSIGNGTGSRETDQLVADVMKRHSELKFTKITVSEAGASVYSASELAAKEFPELDVSLRGAVSIARRLQDPLAELVKIDPKSIGVGQYQHDVNQVQLAKGLDTVVEDCVNAVGVDVNTASVALLKQVSGLSASISENIVAFRNENGPFANRKQLKKVPRLGDKAYEQAAGFLRIMNGDNPLDASSVHPEAYPVVEAIIGDTGKSIRDLIGQSQFLRGLNPANYTNEHFGLPTVTDILQELEKPGRDPRPEFKSVEFKAGIEKITDLEVGMRLDGVVTNVANFGAFVDIGVHQDGLVHISHLSDSFVKDPRDAVKTGEMVKVTVLEVDVERKRISLSMKTNPEASEARPERNNQKQAAHKPKQQAPVQGSMARAFAKARISK</sequence>
<dbReference type="InterPro" id="IPR044146">
    <property type="entry name" value="S1_Tex"/>
</dbReference>